<dbReference type="OrthoDB" id="1432662at2"/>
<organism evidence="2 3">
    <name type="scientific">Sphingobacterium nematocida</name>
    <dbReference type="NCBI Taxonomy" id="1513896"/>
    <lineage>
        <taxon>Bacteria</taxon>
        <taxon>Pseudomonadati</taxon>
        <taxon>Bacteroidota</taxon>
        <taxon>Sphingobacteriia</taxon>
        <taxon>Sphingobacteriales</taxon>
        <taxon>Sphingobacteriaceae</taxon>
        <taxon>Sphingobacterium</taxon>
    </lineage>
</organism>
<dbReference type="InterPro" id="IPR038725">
    <property type="entry name" value="YdaG_split_barrel_FMN-bd"/>
</dbReference>
<dbReference type="PANTHER" id="PTHR34818">
    <property type="entry name" value="PROTEIN BLI-3"/>
    <property type="match status" value="1"/>
</dbReference>
<protein>
    <submittedName>
        <fullName evidence="2">General stress protein 26</fullName>
    </submittedName>
</protein>
<name>A0A1T5AVR0_9SPHI</name>
<dbReference type="RefSeq" id="WP_139375162.1">
    <property type="nucleotide sequence ID" value="NZ_FUZF01000001.1"/>
</dbReference>
<dbReference type="AlphaFoldDB" id="A0A1T5AVR0"/>
<gene>
    <name evidence="2" type="ORF">SAMN05660841_00209</name>
</gene>
<dbReference type="EMBL" id="FUZF01000001">
    <property type="protein sequence ID" value="SKB38899.1"/>
    <property type="molecule type" value="Genomic_DNA"/>
</dbReference>
<evidence type="ECO:0000259" key="1">
    <source>
        <dbReference type="Pfam" id="PF16242"/>
    </source>
</evidence>
<reference evidence="3" key="1">
    <citation type="submission" date="2017-02" db="EMBL/GenBank/DDBJ databases">
        <authorList>
            <person name="Varghese N."/>
            <person name="Submissions S."/>
        </authorList>
    </citation>
    <scope>NUCLEOTIDE SEQUENCE [LARGE SCALE GENOMIC DNA]</scope>
    <source>
        <strain evidence="3">DSM 24091</strain>
    </source>
</reference>
<proteinExistence type="predicted"/>
<dbReference type="InterPro" id="IPR012349">
    <property type="entry name" value="Split_barrel_FMN-bd"/>
</dbReference>
<accession>A0A1T5AVR0</accession>
<dbReference type="Gene3D" id="2.30.110.10">
    <property type="entry name" value="Electron Transport, Fmn-binding Protein, Chain A"/>
    <property type="match status" value="1"/>
</dbReference>
<dbReference type="PANTHER" id="PTHR34818:SF1">
    <property type="entry name" value="PROTEIN BLI-3"/>
    <property type="match status" value="1"/>
</dbReference>
<dbReference type="Proteomes" id="UP000190150">
    <property type="component" value="Unassembled WGS sequence"/>
</dbReference>
<dbReference type="InterPro" id="IPR052917">
    <property type="entry name" value="Stress-Dev_Protein"/>
</dbReference>
<dbReference type="SUPFAM" id="SSF50475">
    <property type="entry name" value="FMN-binding split barrel"/>
    <property type="match status" value="1"/>
</dbReference>
<evidence type="ECO:0000313" key="3">
    <source>
        <dbReference type="Proteomes" id="UP000190150"/>
    </source>
</evidence>
<evidence type="ECO:0000313" key="2">
    <source>
        <dbReference type="EMBL" id="SKB38899.1"/>
    </source>
</evidence>
<dbReference type="Pfam" id="PF16242">
    <property type="entry name" value="Pyrid_ox_like"/>
    <property type="match status" value="1"/>
</dbReference>
<sequence>MSEENINNRKEAISKLKELAEEIDFCFFCTNVKSEQSDSTPMSVQEVDEEGSIWFLASLASTKCENIKTDSAIQLYFSSPKDFKFLAVAGDADLVRDEKRIDKYWNKMVEGWFEKGREDPNIILIRVKPKKAHYWDTKYHKLLSYALTFYSAITGNKNDQGLHGDINVPN</sequence>
<keyword evidence="3" id="KW-1185">Reference proteome</keyword>
<dbReference type="STRING" id="1513896.SAMN05660841_00209"/>
<feature type="domain" description="General stress protein FMN-binding split barrel" evidence="1">
    <location>
        <begin position="11"/>
        <end position="159"/>
    </location>
</feature>